<evidence type="ECO:0000259" key="5">
    <source>
        <dbReference type="Pfam" id="PF00891"/>
    </source>
</evidence>
<sequence length="379" mass="42766">MSNPLEDVKARLAMASGASRRDLLIQLNELIVSVETTEETVKRIGLYPLQTSVAKIGQDLGIFELLTNCGPQSLEQLQTSTKAHPRTLGRLLRYMASLGLIGEAGINLFEANETCRKFATPEGVITLTHFWDNGMALWQTMPEFLRKHNYQDVTNGRATVFQSAFKTDEDLYEWFHQNPVNQASIFEFMELQKATRGVWFDKYPIQGETRSWDPNMPVWVDMGGNVGHYCALFKEKFPEVPGRVILQDIPLTIEKALRTPGVENMSHDFFEEQPIKGSKYYHLGWVLHNWNDEKSAQILRQIKLAMTAESVLLINDVVVPYSKVPAWAASLDIMMMAVCGAQERTMKEWADLLGGAGLSVKECTVYDTEQCHGIISATL</sequence>
<dbReference type="GO" id="GO:0008171">
    <property type="term" value="F:O-methyltransferase activity"/>
    <property type="evidence" value="ECO:0007669"/>
    <property type="project" value="InterPro"/>
</dbReference>
<evidence type="ECO:0000313" key="8">
    <source>
        <dbReference type="Proteomes" id="UP000286045"/>
    </source>
</evidence>
<dbReference type="InterPro" id="IPR012967">
    <property type="entry name" value="COMT_dimerisation"/>
</dbReference>
<dbReference type="InterPro" id="IPR036390">
    <property type="entry name" value="WH_DNA-bd_sf"/>
</dbReference>
<evidence type="ECO:0000256" key="4">
    <source>
        <dbReference type="PIRSR" id="PIRSR005739-1"/>
    </source>
</evidence>
<dbReference type="Gene3D" id="1.10.10.10">
    <property type="entry name" value="Winged helix-like DNA-binding domain superfamily/Winged helix DNA-binding domain"/>
    <property type="match status" value="1"/>
</dbReference>
<dbReference type="InterPro" id="IPR029063">
    <property type="entry name" value="SAM-dependent_MTases_sf"/>
</dbReference>
<evidence type="ECO:0000256" key="2">
    <source>
        <dbReference type="ARBA" id="ARBA00022679"/>
    </source>
</evidence>
<dbReference type="Pfam" id="PF00891">
    <property type="entry name" value="Methyltransf_2"/>
    <property type="match status" value="1"/>
</dbReference>
<dbReference type="GO" id="GO:0046983">
    <property type="term" value="F:protein dimerization activity"/>
    <property type="evidence" value="ECO:0007669"/>
    <property type="project" value="InterPro"/>
</dbReference>
<dbReference type="InterPro" id="IPR016461">
    <property type="entry name" value="COMT-like"/>
</dbReference>
<keyword evidence="1" id="KW-0489">Methyltransferase</keyword>
<feature type="active site" description="Proton acceptor" evidence="4">
    <location>
        <position position="288"/>
    </location>
</feature>
<dbReference type="InterPro" id="IPR036388">
    <property type="entry name" value="WH-like_DNA-bd_sf"/>
</dbReference>
<evidence type="ECO:0000256" key="1">
    <source>
        <dbReference type="ARBA" id="ARBA00022603"/>
    </source>
</evidence>
<dbReference type="PIRSF" id="PIRSF005739">
    <property type="entry name" value="O-mtase"/>
    <property type="match status" value="1"/>
</dbReference>
<dbReference type="EMBL" id="RYZI01000417">
    <property type="protein sequence ID" value="RWA05635.1"/>
    <property type="molecule type" value="Genomic_DNA"/>
</dbReference>
<dbReference type="AlphaFoldDB" id="A0A439CU12"/>
<dbReference type="Gene3D" id="3.40.50.150">
    <property type="entry name" value="Vaccinia Virus protein VP39"/>
    <property type="match status" value="1"/>
</dbReference>
<dbReference type="PANTHER" id="PTHR43712">
    <property type="entry name" value="PUTATIVE (AFU_ORTHOLOGUE AFUA_4G14580)-RELATED"/>
    <property type="match status" value="1"/>
</dbReference>
<protein>
    <submittedName>
        <fullName evidence="7">Uncharacterized protein</fullName>
    </submittedName>
</protein>
<comment type="caution">
    <text evidence="7">The sequence shown here is derived from an EMBL/GenBank/DDBJ whole genome shotgun (WGS) entry which is preliminary data.</text>
</comment>
<feature type="domain" description="O-methyltransferase C-terminal" evidence="5">
    <location>
        <begin position="216"/>
        <end position="358"/>
    </location>
</feature>
<gene>
    <name evidence="7" type="ORF">EKO27_g9468</name>
</gene>
<evidence type="ECO:0000313" key="7">
    <source>
        <dbReference type="EMBL" id="RWA05635.1"/>
    </source>
</evidence>
<accession>A0A439CU12</accession>
<dbReference type="PANTHER" id="PTHR43712:SF4">
    <property type="entry name" value="O-METHYLTRANSFERASE DOMAIN-CONTAINING PROTEIN"/>
    <property type="match status" value="1"/>
</dbReference>
<feature type="domain" description="O-methyltransferase dimerisation" evidence="6">
    <location>
        <begin position="58"/>
        <end position="120"/>
    </location>
</feature>
<keyword evidence="8" id="KW-1185">Reference proteome</keyword>
<name>A0A439CU12_9PEZI</name>
<dbReference type="Pfam" id="PF08100">
    <property type="entry name" value="Dimerisation"/>
    <property type="match status" value="1"/>
</dbReference>
<evidence type="ECO:0000259" key="6">
    <source>
        <dbReference type="Pfam" id="PF08100"/>
    </source>
</evidence>
<dbReference type="Proteomes" id="UP000286045">
    <property type="component" value="Unassembled WGS sequence"/>
</dbReference>
<proteinExistence type="predicted"/>
<dbReference type="SUPFAM" id="SSF53335">
    <property type="entry name" value="S-adenosyl-L-methionine-dependent methyltransferases"/>
    <property type="match status" value="1"/>
</dbReference>
<dbReference type="PROSITE" id="PS51683">
    <property type="entry name" value="SAM_OMT_II"/>
    <property type="match status" value="1"/>
</dbReference>
<organism evidence="7 8">
    <name type="scientific">Xylaria grammica</name>
    <dbReference type="NCBI Taxonomy" id="363999"/>
    <lineage>
        <taxon>Eukaryota</taxon>
        <taxon>Fungi</taxon>
        <taxon>Dikarya</taxon>
        <taxon>Ascomycota</taxon>
        <taxon>Pezizomycotina</taxon>
        <taxon>Sordariomycetes</taxon>
        <taxon>Xylariomycetidae</taxon>
        <taxon>Xylariales</taxon>
        <taxon>Xylariaceae</taxon>
        <taxon>Xylaria</taxon>
    </lineage>
</organism>
<dbReference type="GO" id="GO:0032259">
    <property type="term" value="P:methylation"/>
    <property type="evidence" value="ECO:0007669"/>
    <property type="project" value="UniProtKB-KW"/>
</dbReference>
<dbReference type="InterPro" id="IPR001077">
    <property type="entry name" value="COMT_C"/>
</dbReference>
<reference evidence="7 8" key="1">
    <citation type="submission" date="2018-12" db="EMBL/GenBank/DDBJ databases">
        <title>Draft genome sequence of Xylaria grammica IHI A82.</title>
        <authorList>
            <person name="Buettner E."/>
            <person name="Kellner H."/>
        </authorList>
    </citation>
    <scope>NUCLEOTIDE SEQUENCE [LARGE SCALE GENOMIC DNA]</scope>
    <source>
        <strain evidence="7 8">IHI A82</strain>
    </source>
</reference>
<keyword evidence="3" id="KW-0949">S-adenosyl-L-methionine</keyword>
<evidence type="ECO:0000256" key="3">
    <source>
        <dbReference type="ARBA" id="ARBA00022691"/>
    </source>
</evidence>
<keyword evidence="2" id="KW-0808">Transferase</keyword>
<dbReference type="SUPFAM" id="SSF46785">
    <property type="entry name" value="Winged helix' DNA-binding domain"/>
    <property type="match status" value="1"/>
</dbReference>